<evidence type="ECO:0000313" key="5">
    <source>
        <dbReference type="Proteomes" id="UP000500857"/>
    </source>
</evidence>
<organism evidence="4 5">
    <name type="scientific">Oxynema aestuarii AP17</name>
    <dbReference type="NCBI Taxonomy" id="2064643"/>
    <lineage>
        <taxon>Bacteria</taxon>
        <taxon>Bacillati</taxon>
        <taxon>Cyanobacteriota</taxon>
        <taxon>Cyanophyceae</taxon>
        <taxon>Oscillatoriophycideae</taxon>
        <taxon>Oscillatoriales</taxon>
        <taxon>Oscillatoriaceae</taxon>
        <taxon>Oxynema</taxon>
        <taxon>Oxynema aestuarii</taxon>
    </lineage>
</organism>
<evidence type="ECO:0000259" key="2">
    <source>
        <dbReference type="PROSITE" id="PS50404"/>
    </source>
</evidence>
<dbReference type="GO" id="GO:0006749">
    <property type="term" value="P:glutathione metabolic process"/>
    <property type="evidence" value="ECO:0007669"/>
    <property type="project" value="TreeGrafter"/>
</dbReference>
<dbReference type="SFLD" id="SFLDS00019">
    <property type="entry name" value="Glutathione_Transferase_(cytos"/>
    <property type="match status" value="1"/>
</dbReference>
<dbReference type="InterPro" id="IPR036282">
    <property type="entry name" value="Glutathione-S-Trfase_C_sf"/>
</dbReference>
<dbReference type="SFLD" id="SFLDG00358">
    <property type="entry name" value="Main_(cytGST)"/>
    <property type="match status" value="1"/>
</dbReference>
<dbReference type="Pfam" id="PF13417">
    <property type="entry name" value="GST_N_3"/>
    <property type="match status" value="1"/>
</dbReference>
<dbReference type="RefSeq" id="WP_168569219.1">
    <property type="nucleotide sequence ID" value="NZ_CP051167.1"/>
</dbReference>
<dbReference type="InterPro" id="IPR040079">
    <property type="entry name" value="Glutathione_S-Trfase"/>
</dbReference>
<dbReference type="PROSITE" id="PS50405">
    <property type="entry name" value="GST_CTER"/>
    <property type="match status" value="1"/>
</dbReference>
<dbReference type="Proteomes" id="UP000500857">
    <property type="component" value="Chromosome"/>
</dbReference>
<protein>
    <submittedName>
        <fullName evidence="4">Glutathione S-transferase family protein</fullName>
    </submittedName>
</protein>
<dbReference type="AlphaFoldDB" id="A0A6H1TWU4"/>
<name>A0A6H1TWU4_9CYAN</name>
<keyword evidence="4" id="KW-0808">Transferase</keyword>
<comment type="subunit">
    <text evidence="1">Homodimer.</text>
</comment>
<reference evidence="4 5" key="1">
    <citation type="submission" date="2020-04" db="EMBL/GenBank/DDBJ databases">
        <authorList>
            <person name="Basu S."/>
            <person name="Maruthanayagam V."/>
            <person name="Chakraborty S."/>
            <person name="Pramanik A."/>
            <person name="Mukherjee J."/>
            <person name="Brink B."/>
        </authorList>
    </citation>
    <scope>NUCLEOTIDE SEQUENCE [LARGE SCALE GENOMIC DNA]</scope>
    <source>
        <strain evidence="4 5">AP17</strain>
    </source>
</reference>
<dbReference type="PROSITE" id="PS50404">
    <property type="entry name" value="GST_NTER"/>
    <property type="match status" value="1"/>
</dbReference>
<dbReference type="GO" id="GO:0004364">
    <property type="term" value="F:glutathione transferase activity"/>
    <property type="evidence" value="ECO:0007669"/>
    <property type="project" value="TreeGrafter"/>
</dbReference>
<dbReference type="InterPro" id="IPR010987">
    <property type="entry name" value="Glutathione-S-Trfase_C-like"/>
</dbReference>
<accession>A0A6H1TWU4</accession>
<dbReference type="CDD" id="cd00570">
    <property type="entry name" value="GST_N_family"/>
    <property type="match status" value="1"/>
</dbReference>
<dbReference type="InterPro" id="IPR004046">
    <property type="entry name" value="GST_C"/>
</dbReference>
<gene>
    <name evidence="4" type="ORF">HCG48_11070</name>
</gene>
<evidence type="ECO:0000256" key="1">
    <source>
        <dbReference type="ARBA" id="ARBA00011738"/>
    </source>
</evidence>
<dbReference type="Gene3D" id="3.40.30.10">
    <property type="entry name" value="Glutaredoxin"/>
    <property type="match status" value="1"/>
</dbReference>
<dbReference type="SUPFAM" id="SSF52833">
    <property type="entry name" value="Thioredoxin-like"/>
    <property type="match status" value="1"/>
</dbReference>
<dbReference type="Gene3D" id="1.20.1050.10">
    <property type="match status" value="1"/>
</dbReference>
<dbReference type="Pfam" id="PF00043">
    <property type="entry name" value="GST_C"/>
    <property type="match status" value="1"/>
</dbReference>
<keyword evidence="5" id="KW-1185">Reference proteome</keyword>
<feature type="domain" description="GST C-terminal" evidence="3">
    <location>
        <begin position="85"/>
        <end position="215"/>
    </location>
</feature>
<dbReference type="InterPro" id="IPR036249">
    <property type="entry name" value="Thioredoxin-like_sf"/>
</dbReference>
<feature type="domain" description="GST N-terminal" evidence="2">
    <location>
        <begin position="1"/>
        <end position="80"/>
    </location>
</feature>
<sequence>MLKFYYHQISINSRRVWIALLEKNIEFEGIELKLNGDQFEPSFLALNPFHHIPVLEDNGFSVIESFAILDYLEAKYPDNPLLPTDARSLGLVKMVQMVTLNELLTAMNPLIMKGMGFGEPEVKKLEESQQKVGKVLEFFAEKLGEQSYFIDDRLTLADIVAGTAIGVLPFLGFSLDSYSNLKAWCDRLMQRSSWQQTQATPEQLESFKAQMKTLMAKKVAE</sequence>
<dbReference type="KEGG" id="oxy:HCG48_11070"/>
<evidence type="ECO:0000313" key="4">
    <source>
        <dbReference type="EMBL" id="QIZ71064.1"/>
    </source>
</evidence>
<evidence type="ECO:0000259" key="3">
    <source>
        <dbReference type="PROSITE" id="PS50405"/>
    </source>
</evidence>
<dbReference type="SUPFAM" id="SSF47616">
    <property type="entry name" value="GST C-terminal domain-like"/>
    <property type="match status" value="1"/>
</dbReference>
<dbReference type="PANTHER" id="PTHR43969:SF9">
    <property type="entry name" value="GLUTATHIONE S TRANSFERASE D10, ISOFORM A-RELATED"/>
    <property type="match status" value="1"/>
</dbReference>
<dbReference type="InterPro" id="IPR004045">
    <property type="entry name" value="Glutathione_S-Trfase_N"/>
</dbReference>
<proteinExistence type="predicted"/>
<dbReference type="EMBL" id="CP051167">
    <property type="protein sequence ID" value="QIZ71064.1"/>
    <property type="molecule type" value="Genomic_DNA"/>
</dbReference>
<dbReference type="PANTHER" id="PTHR43969">
    <property type="entry name" value="GLUTATHIONE S TRANSFERASE D10, ISOFORM A-RELATED"/>
    <property type="match status" value="1"/>
</dbReference>